<dbReference type="Pfam" id="PF01535">
    <property type="entry name" value="PPR"/>
    <property type="match status" value="3"/>
</dbReference>
<feature type="repeat" description="PPR" evidence="2">
    <location>
        <begin position="639"/>
        <end position="673"/>
    </location>
</feature>
<dbReference type="SUPFAM" id="SSF81901">
    <property type="entry name" value="HCP-like"/>
    <property type="match status" value="1"/>
</dbReference>
<feature type="repeat" description="PPR" evidence="2">
    <location>
        <begin position="464"/>
        <end position="498"/>
    </location>
</feature>
<feature type="transmembrane region" description="Helical" evidence="3">
    <location>
        <begin position="23"/>
        <end position="42"/>
    </location>
</feature>
<feature type="repeat" description="PPR" evidence="2">
    <location>
        <begin position="534"/>
        <end position="568"/>
    </location>
</feature>
<dbReference type="InterPro" id="IPR051222">
    <property type="entry name" value="PPR/CCM1_RNA-binding"/>
</dbReference>
<dbReference type="PANTHER" id="PTHR47942:SF15">
    <property type="entry name" value="OS12G0557800 PROTEIN"/>
    <property type="match status" value="1"/>
</dbReference>
<dbReference type="Pfam" id="PF13041">
    <property type="entry name" value="PPR_2"/>
    <property type="match status" value="4"/>
</dbReference>
<keyword evidence="3" id="KW-0472">Membrane</keyword>
<feature type="repeat" description="PPR" evidence="2">
    <location>
        <begin position="362"/>
        <end position="396"/>
    </location>
</feature>
<feature type="repeat" description="PPR" evidence="2">
    <location>
        <begin position="429"/>
        <end position="463"/>
    </location>
</feature>
<keyword evidence="5" id="KW-1185">Reference proteome</keyword>
<dbReference type="PROSITE" id="PS51375">
    <property type="entry name" value="PPR"/>
    <property type="match status" value="10"/>
</dbReference>
<feature type="repeat" description="PPR" evidence="2">
    <location>
        <begin position="327"/>
        <end position="361"/>
    </location>
</feature>
<reference evidence="5" key="1">
    <citation type="submission" date="2016-06" db="EMBL/GenBank/DDBJ databases">
        <title>Parallel loss of symbiosis genes in relatives of nitrogen-fixing non-legume Parasponia.</title>
        <authorList>
            <person name="Van Velzen R."/>
            <person name="Holmer R."/>
            <person name="Bu F."/>
            <person name="Rutten L."/>
            <person name="Van Zeijl A."/>
            <person name="Liu W."/>
            <person name="Santuari L."/>
            <person name="Cao Q."/>
            <person name="Sharma T."/>
            <person name="Shen D."/>
            <person name="Roswanjaya Y."/>
            <person name="Wardhani T."/>
            <person name="Kalhor M.S."/>
            <person name="Jansen J."/>
            <person name="Van den Hoogen J."/>
            <person name="Gungor B."/>
            <person name="Hartog M."/>
            <person name="Hontelez J."/>
            <person name="Verver J."/>
            <person name="Yang W.-C."/>
            <person name="Schijlen E."/>
            <person name="Repin R."/>
            <person name="Schilthuizen M."/>
            <person name="Schranz E."/>
            <person name="Heidstra R."/>
            <person name="Miyata K."/>
            <person name="Fedorova E."/>
            <person name="Kohlen W."/>
            <person name="Bisseling T."/>
            <person name="Smit S."/>
            <person name="Geurts R."/>
        </authorList>
    </citation>
    <scope>NUCLEOTIDE SEQUENCE [LARGE SCALE GENOMIC DNA]</scope>
    <source>
        <strain evidence="5">cv. WU1-14</strain>
    </source>
</reference>
<gene>
    <name evidence="4" type="ORF">PanWU01x14_021190</name>
</gene>
<dbReference type="InterPro" id="IPR011990">
    <property type="entry name" value="TPR-like_helical_dom_sf"/>
</dbReference>
<feature type="repeat" description="PPR" evidence="2">
    <location>
        <begin position="569"/>
        <end position="603"/>
    </location>
</feature>
<evidence type="ECO:0000256" key="1">
    <source>
        <dbReference type="ARBA" id="ARBA00022737"/>
    </source>
</evidence>
<evidence type="ECO:0000313" key="5">
    <source>
        <dbReference type="Proteomes" id="UP000237105"/>
    </source>
</evidence>
<name>A0A2P5DXX0_PARAD</name>
<dbReference type="NCBIfam" id="TIGR00756">
    <property type="entry name" value="PPR"/>
    <property type="match status" value="9"/>
</dbReference>
<dbReference type="Proteomes" id="UP000237105">
    <property type="component" value="Unassembled WGS sequence"/>
</dbReference>
<sequence length="774" mass="87789">MWAVVSPICYFAYFFLGRIYGNFYVKLFFNLQLLLAVLRLFMKGFSSVLNVCATGAKLVFRSGFRYYSFRNFGLSSTSVLEDSYLAFEDSVSADDAKLLEAKGSLSEAREQDELSFGGKDEAEVEKGVLFFNNKKAEVPEVIRIIRILTNRGWNLTSPNGFRINLNELNIMRIMNDLFQESSDAALAFYFFKWSECCIGSKHSVRSVCRMIHILASGNMNHRVMDLMLCLVRQYAEEDSHSLLLTVLCETHSEKKILETVCSMLVNCYIKENMVDMALKLTSQLKHLNIFPSDRVFHALLRELVRSKRLELAWEWLEDIHSIGRGINASTISLFIHHYCKEGDLESGWKLVCQMKNYGIKPDVVLYTIIIDTLCKMSCPIAATSLLFKITQLGISPDFVLISSIIDGYCKLGQLEKAINILKVFNLPHNNFMYNSVIYKLCWDGNMVEVAKLFYEMTEFGLLPDCFNFTTIIGGYCKIGDIKKAFQYLGRMLKAGIKPSIAVYTVLIDACCKSGNMEMAECLFWKLTTDGLLPDVVVYNTLMYGYGKKGHLQKVFELLDIMKSSSVCPDVVSYNTLIHSLVMRGYVNEAEDILDELIERGFSPDVVTFTSLIDGFSKRGNFEEAFLVWFYMSENQVKPDVVTCSAMLNGYCRQRRMEEANALFQKMLSLGLNADLRLYNILIHGFCSVGNMDDACNLVCRMVECGILPNDVTHRAFVLAFERKWVKNPAESAAFKLQEILLRYDSFAKVAGVNVSSRNGAGLLMGLKNHIVGIF</sequence>
<dbReference type="Gene3D" id="1.25.40.10">
    <property type="entry name" value="Tetratricopeptide repeat domain"/>
    <property type="match status" value="5"/>
</dbReference>
<dbReference type="EMBL" id="JXTB01000010">
    <property type="protein sequence ID" value="PON78137.1"/>
    <property type="molecule type" value="Genomic_DNA"/>
</dbReference>
<evidence type="ECO:0000313" key="4">
    <source>
        <dbReference type="EMBL" id="PON78137.1"/>
    </source>
</evidence>
<dbReference type="InterPro" id="IPR002885">
    <property type="entry name" value="PPR_rpt"/>
</dbReference>
<dbReference type="AlphaFoldDB" id="A0A2P5DXX0"/>
<dbReference type="OrthoDB" id="185373at2759"/>
<keyword evidence="3" id="KW-0812">Transmembrane</keyword>
<dbReference type="PANTHER" id="PTHR47942">
    <property type="entry name" value="TETRATRICOPEPTIDE REPEAT (TPR)-LIKE SUPERFAMILY PROTEIN-RELATED"/>
    <property type="match status" value="1"/>
</dbReference>
<feature type="repeat" description="PPR" evidence="2">
    <location>
        <begin position="604"/>
        <end position="638"/>
    </location>
</feature>
<comment type="caution">
    <text evidence="4">The sequence shown here is derived from an EMBL/GenBank/DDBJ whole genome shotgun (WGS) entry which is preliminary data.</text>
</comment>
<keyword evidence="3" id="KW-1133">Transmembrane helix</keyword>
<evidence type="ECO:0000256" key="2">
    <source>
        <dbReference type="PROSITE-ProRule" id="PRU00708"/>
    </source>
</evidence>
<proteinExistence type="predicted"/>
<organism evidence="4 5">
    <name type="scientific">Parasponia andersonii</name>
    <name type="common">Sponia andersonii</name>
    <dbReference type="NCBI Taxonomy" id="3476"/>
    <lineage>
        <taxon>Eukaryota</taxon>
        <taxon>Viridiplantae</taxon>
        <taxon>Streptophyta</taxon>
        <taxon>Embryophyta</taxon>
        <taxon>Tracheophyta</taxon>
        <taxon>Spermatophyta</taxon>
        <taxon>Magnoliopsida</taxon>
        <taxon>eudicotyledons</taxon>
        <taxon>Gunneridae</taxon>
        <taxon>Pentapetalae</taxon>
        <taxon>rosids</taxon>
        <taxon>fabids</taxon>
        <taxon>Rosales</taxon>
        <taxon>Cannabaceae</taxon>
        <taxon>Parasponia</taxon>
    </lineage>
</organism>
<keyword evidence="1" id="KW-0677">Repeat</keyword>
<evidence type="ECO:0000256" key="3">
    <source>
        <dbReference type="SAM" id="Phobius"/>
    </source>
</evidence>
<feature type="repeat" description="PPR" evidence="2">
    <location>
        <begin position="674"/>
        <end position="708"/>
    </location>
</feature>
<accession>A0A2P5DXX0</accession>
<feature type="repeat" description="PPR" evidence="2">
    <location>
        <begin position="499"/>
        <end position="533"/>
    </location>
</feature>
<protein>
    <submittedName>
        <fullName evidence="4">Tetratricopeptide-like helical domain containing protein</fullName>
    </submittedName>
</protein>
<dbReference type="Pfam" id="PF12854">
    <property type="entry name" value="PPR_1"/>
    <property type="match status" value="1"/>
</dbReference>